<gene>
    <name evidence="1" type="primary">ORF203752</name>
    <name evidence="2" type="synonym">ORF203758</name>
    <name evidence="3" type="synonym">ORF203770</name>
</gene>
<organism evidence="1">
    <name type="scientific">Arion vulgaris</name>
    <dbReference type="NCBI Taxonomy" id="1028688"/>
    <lineage>
        <taxon>Eukaryota</taxon>
        <taxon>Metazoa</taxon>
        <taxon>Spiralia</taxon>
        <taxon>Lophotrochozoa</taxon>
        <taxon>Mollusca</taxon>
        <taxon>Gastropoda</taxon>
        <taxon>Heterobranchia</taxon>
        <taxon>Euthyneura</taxon>
        <taxon>Panpulmonata</taxon>
        <taxon>Eupulmonata</taxon>
        <taxon>Stylommatophora</taxon>
        <taxon>Helicina</taxon>
        <taxon>Arionoidea</taxon>
        <taxon>Arionidae</taxon>
        <taxon>Arion</taxon>
    </lineage>
</organism>
<sequence length="49" mass="5777">MLFFFQALKHDNTALVTQDTMFFNINYLLCAKMHFSRLEAAFDETTIIN</sequence>
<evidence type="ECO:0000313" key="1">
    <source>
        <dbReference type="EMBL" id="CEK94761.1"/>
    </source>
</evidence>
<dbReference type="EMBL" id="HACG01047896">
    <property type="protein sequence ID" value="CEK94761.1"/>
    <property type="molecule type" value="Transcribed_RNA"/>
</dbReference>
<proteinExistence type="predicted"/>
<dbReference type="AlphaFoldDB" id="A0A0B7BQW8"/>
<dbReference type="EMBL" id="HACG01047899">
    <property type="protein sequence ID" value="CEK94764.1"/>
    <property type="molecule type" value="Transcribed_RNA"/>
</dbReference>
<dbReference type="EMBL" id="HACG01047903">
    <property type="protein sequence ID" value="CEK94768.1"/>
    <property type="molecule type" value="Transcribed_RNA"/>
</dbReference>
<protein>
    <submittedName>
        <fullName evidence="1">Uncharacterized protein</fullName>
    </submittedName>
</protein>
<evidence type="ECO:0000313" key="2">
    <source>
        <dbReference type="EMBL" id="CEK94764.1"/>
    </source>
</evidence>
<reference evidence="1" key="1">
    <citation type="submission" date="2014-12" db="EMBL/GenBank/DDBJ databases">
        <title>Insight into the proteome of Arion vulgaris.</title>
        <authorList>
            <person name="Aradska J."/>
            <person name="Bulat T."/>
            <person name="Smidak R."/>
            <person name="Sarate P."/>
            <person name="Gangsoo J."/>
            <person name="Sialana F."/>
            <person name="Bilban M."/>
            <person name="Lubec G."/>
        </authorList>
    </citation>
    <scope>NUCLEOTIDE SEQUENCE</scope>
    <source>
        <tissue evidence="1">Skin</tissue>
    </source>
</reference>
<name>A0A0B7BQW8_9EUPU</name>
<accession>A0A0B7BQW8</accession>
<evidence type="ECO:0000313" key="3">
    <source>
        <dbReference type="EMBL" id="CEK94768.1"/>
    </source>
</evidence>